<dbReference type="Pfam" id="PF01396">
    <property type="entry name" value="Zn_ribbon_Top1"/>
    <property type="match status" value="1"/>
</dbReference>
<evidence type="ECO:0000313" key="4">
    <source>
        <dbReference type="Proteomes" id="UP001589619"/>
    </source>
</evidence>
<dbReference type="Gene3D" id="3.30.65.10">
    <property type="entry name" value="Bacterial Topoisomerase I, domain 1"/>
    <property type="match status" value="1"/>
</dbReference>
<gene>
    <name evidence="3" type="ORF">ACFFNY_06310</name>
</gene>
<evidence type="ECO:0000313" key="3">
    <source>
        <dbReference type="EMBL" id="MFB9751181.1"/>
    </source>
</evidence>
<keyword evidence="1" id="KW-0812">Transmembrane</keyword>
<reference evidence="3 4" key="1">
    <citation type="submission" date="2024-09" db="EMBL/GenBank/DDBJ databases">
        <authorList>
            <person name="Sun Q."/>
            <person name="Mori K."/>
        </authorList>
    </citation>
    <scope>NUCLEOTIDE SEQUENCE [LARGE SCALE GENOMIC DNA]</scope>
    <source>
        <strain evidence="3 4">JCM 12520</strain>
    </source>
</reference>
<dbReference type="SUPFAM" id="SSF57783">
    <property type="entry name" value="Zinc beta-ribbon"/>
    <property type="match status" value="1"/>
</dbReference>
<name>A0ABV5VSC4_9BACL</name>
<keyword evidence="4" id="KW-1185">Reference proteome</keyword>
<dbReference type="EMBL" id="JBHMAG010000004">
    <property type="protein sequence ID" value="MFB9751181.1"/>
    <property type="molecule type" value="Genomic_DNA"/>
</dbReference>
<evidence type="ECO:0000259" key="2">
    <source>
        <dbReference type="PROSITE" id="PS50965"/>
    </source>
</evidence>
<evidence type="ECO:0000256" key="1">
    <source>
        <dbReference type="SAM" id="Phobius"/>
    </source>
</evidence>
<dbReference type="Proteomes" id="UP001589619">
    <property type="component" value="Unassembled WGS sequence"/>
</dbReference>
<comment type="caution">
    <text evidence="3">The sequence shown here is derived from an EMBL/GenBank/DDBJ whole genome shotgun (WGS) entry which is preliminary data.</text>
</comment>
<dbReference type="InterPro" id="IPR013498">
    <property type="entry name" value="Topo_IA_Znf"/>
</dbReference>
<dbReference type="Pfam" id="PF08378">
    <property type="entry name" value="NERD"/>
    <property type="match status" value="1"/>
</dbReference>
<organism evidence="3 4">
    <name type="scientific">Paenibacillus hodogayensis</name>
    <dbReference type="NCBI Taxonomy" id="279208"/>
    <lineage>
        <taxon>Bacteria</taxon>
        <taxon>Bacillati</taxon>
        <taxon>Bacillota</taxon>
        <taxon>Bacilli</taxon>
        <taxon>Bacillales</taxon>
        <taxon>Paenibacillaceae</taxon>
        <taxon>Paenibacillus</taxon>
    </lineage>
</organism>
<dbReference type="InterPro" id="IPR011528">
    <property type="entry name" value="NERD"/>
</dbReference>
<accession>A0ABV5VSC4</accession>
<feature type="domain" description="NERD" evidence="2">
    <location>
        <begin position="33"/>
        <end position="150"/>
    </location>
</feature>
<keyword evidence="1" id="KW-0472">Membrane</keyword>
<dbReference type="PROSITE" id="PS50965">
    <property type="entry name" value="NERD"/>
    <property type="match status" value="1"/>
</dbReference>
<dbReference type="RefSeq" id="WP_344906118.1">
    <property type="nucleotide sequence ID" value="NZ_BAAAYO010000002.1"/>
</dbReference>
<proteinExistence type="predicted"/>
<feature type="transmembrane region" description="Helical" evidence="1">
    <location>
        <begin position="12"/>
        <end position="32"/>
    </location>
</feature>
<sequence length="255" mass="29235">MFTSVWSGENYLIYIMAGLMLAVIILSKSPTLKGKIGEASIRSKLKKLDPKEYHVLHDIMIQQPDGKTTQIDHLVISRYGVFVIETKNYTGWIMGSERAEYWTQVIYKRKEKLYNPIRQNYGHIKALENFLGESGIPFISIISFSTRATLKLEAMSAEVIYSTQVVRTILKYKEVQLTEEQREQIYKALSVKTIHTREERKQHVQDIKGKLKETKQMVSAGICPKCQGELVERRGKNGAFTGCSNFPSCRYTKAL</sequence>
<protein>
    <submittedName>
        <fullName evidence="3">NERD domain-containing protein</fullName>
    </submittedName>
</protein>
<keyword evidence="1" id="KW-1133">Transmembrane helix</keyword>